<organism evidence="6 7">
    <name type="scientific">Leifsonia shinshuensis</name>
    <dbReference type="NCBI Taxonomy" id="150026"/>
    <lineage>
        <taxon>Bacteria</taxon>
        <taxon>Bacillati</taxon>
        <taxon>Actinomycetota</taxon>
        <taxon>Actinomycetes</taxon>
        <taxon>Micrococcales</taxon>
        <taxon>Microbacteriaceae</taxon>
        <taxon>Leifsonia</taxon>
    </lineage>
</organism>
<dbReference type="AlphaFoldDB" id="A0A853D2K4"/>
<dbReference type="InterPro" id="IPR045959">
    <property type="entry name" value="CGDB"/>
</dbReference>
<evidence type="ECO:0000256" key="1">
    <source>
        <dbReference type="ARBA" id="ARBA00023239"/>
    </source>
</evidence>
<evidence type="ECO:0000256" key="2">
    <source>
        <dbReference type="ARBA" id="ARBA00023277"/>
    </source>
</evidence>
<comment type="similarity">
    <text evidence="3">Belongs to the C-glycoside deglycosidase beta subunit family.</text>
</comment>
<reference evidence="6 7" key="1">
    <citation type="submission" date="2020-07" db="EMBL/GenBank/DDBJ databases">
        <title>Sequencing the genomes of 1000 actinobacteria strains.</title>
        <authorList>
            <person name="Klenk H.-P."/>
        </authorList>
    </citation>
    <scope>NUCLEOTIDE SEQUENCE [LARGE SCALE GENOMIC DNA]</scope>
    <source>
        <strain evidence="6 7">DSM 15165</strain>
    </source>
</reference>
<keyword evidence="1" id="KW-0456">Lyase</keyword>
<evidence type="ECO:0000256" key="3">
    <source>
        <dbReference type="ARBA" id="ARBA00046336"/>
    </source>
</evidence>
<protein>
    <recommendedName>
        <fullName evidence="4">C-deglycosylation enzyme beta subunit</fullName>
    </recommendedName>
</protein>
<dbReference type="RefSeq" id="WP_179608408.1">
    <property type="nucleotide sequence ID" value="NZ_BAABEH010000001.1"/>
</dbReference>
<evidence type="ECO:0000313" key="7">
    <source>
        <dbReference type="Proteomes" id="UP000578352"/>
    </source>
</evidence>
<evidence type="ECO:0000313" key="6">
    <source>
        <dbReference type="EMBL" id="NYJ25614.1"/>
    </source>
</evidence>
<dbReference type="Pfam" id="PF19906">
    <property type="entry name" value="CGDB"/>
    <property type="match status" value="1"/>
</dbReference>
<evidence type="ECO:0000256" key="4">
    <source>
        <dbReference type="ARBA" id="ARBA00047208"/>
    </source>
</evidence>
<feature type="domain" description="C-glycoside deglycosidase beta subunit" evidence="5">
    <location>
        <begin position="2"/>
        <end position="114"/>
    </location>
</feature>
<comment type="caution">
    <text evidence="6">The sequence shown here is derived from an EMBL/GenBank/DDBJ whole genome shotgun (WGS) entry which is preliminary data.</text>
</comment>
<dbReference type="Proteomes" id="UP000578352">
    <property type="component" value="Unassembled WGS sequence"/>
</dbReference>
<sequence>MFDNFLIRSDSLRNDVVDGETVGFSLAVRHANYRGVFLSLHNGYFIEVDGVNYPTSVQTFEINGQAPRTFEELKTAVWEHWDYDDEGILHMAAPGGLSEGPHTVRLQQSVLAAYGYLPTDEEWVKNPPVPGSGAGSDKTPQIISYDLTLTSPVASSTQENR</sequence>
<name>A0A853D2K4_9MICO</name>
<accession>A0A853D2K4</accession>
<gene>
    <name evidence="6" type="ORF">HNR13_003901</name>
</gene>
<dbReference type="GO" id="GO:0016829">
    <property type="term" value="F:lyase activity"/>
    <property type="evidence" value="ECO:0007669"/>
    <property type="project" value="UniProtKB-KW"/>
</dbReference>
<keyword evidence="2" id="KW-0119">Carbohydrate metabolism</keyword>
<evidence type="ECO:0000259" key="5">
    <source>
        <dbReference type="Pfam" id="PF19906"/>
    </source>
</evidence>
<proteinExistence type="inferred from homology"/>
<dbReference type="EMBL" id="JACCFL010000001">
    <property type="protein sequence ID" value="NYJ25614.1"/>
    <property type="molecule type" value="Genomic_DNA"/>
</dbReference>